<dbReference type="Proteomes" id="UP000231057">
    <property type="component" value="Chromosome"/>
</dbReference>
<keyword evidence="2 3" id="KW-0067">ATP-binding</keyword>
<comment type="function">
    <text evidence="3">Catalyzes the phosphorylation of the 3'-hydroxyl group of dephosphocoenzyme A to form coenzyme A.</text>
</comment>
<dbReference type="Gene3D" id="3.40.50.300">
    <property type="entry name" value="P-loop containing nucleotide triphosphate hydrolases"/>
    <property type="match status" value="1"/>
</dbReference>
<dbReference type="UniPathway" id="UPA00241">
    <property type="reaction ID" value="UER00356"/>
</dbReference>
<keyword evidence="6" id="KW-1185">Reference proteome</keyword>
<feature type="binding site" evidence="3">
    <location>
        <begin position="14"/>
        <end position="19"/>
    </location>
    <ligand>
        <name>ATP</name>
        <dbReference type="ChEBI" id="CHEBI:30616"/>
    </ligand>
</feature>
<keyword evidence="3" id="KW-0173">Coenzyme A biosynthesis</keyword>
<evidence type="ECO:0000256" key="2">
    <source>
        <dbReference type="ARBA" id="ARBA00022840"/>
    </source>
</evidence>
<keyword evidence="3 5" id="KW-0418">Kinase</keyword>
<sequence>MSKPLRIGLTGGIACGKSVVAAYLKERYHVPVVDADQLAREAVAIGTPAYDAVVERYGAEICRGDGQLDRPRLGHIIFADPQERYWLEGQIHPWVVEQMQQAIQTCHHPQILLVIPLLFEAHLECLVDQIWVVAVDTATQLARLQQRDGLSTEAAQQRLAAQLPLATKITQADHVIWNTGTLAELYAQVDRLWKQT</sequence>
<dbReference type="CDD" id="cd02022">
    <property type="entry name" value="DPCK"/>
    <property type="match status" value="1"/>
</dbReference>
<evidence type="ECO:0000313" key="5">
    <source>
        <dbReference type="EMBL" id="ATS17684.1"/>
    </source>
</evidence>
<dbReference type="InterPro" id="IPR001977">
    <property type="entry name" value="Depp_CoAkinase"/>
</dbReference>
<dbReference type="NCBIfam" id="TIGR00152">
    <property type="entry name" value="dephospho-CoA kinase"/>
    <property type="match status" value="1"/>
</dbReference>
<dbReference type="HAMAP" id="MF_00376">
    <property type="entry name" value="Dephospho_CoA_kinase"/>
    <property type="match status" value="1"/>
</dbReference>
<comment type="catalytic activity">
    <reaction evidence="3">
        <text>3'-dephospho-CoA + ATP = ADP + CoA + H(+)</text>
        <dbReference type="Rhea" id="RHEA:18245"/>
        <dbReference type="ChEBI" id="CHEBI:15378"/>
        <dbReference type="ChEBI" id="CHEBI:30616"/>
        <dbReference type="ChEBI" id="CHEBI:57287"/>
        <dbReference type="ChEBI" id="CHEBI:57328"/>
        <dbReference type="ChEBI" id="CHEBI:456216"/>
        <dbReference type="EC" id="2.7.1.24"/>
    </reaction>
</comment>
<dbReference type="GO" id="GO:0005524">
    <property type="term" value="F:ATP binding"/>
    <property type="evidence" value="ECO:0007669"/>
    <property type="project" value="UniProtKB-UniRule"/>
</dbReference>
<dbReference type="GO" id="GO:0015937">
    <property type="term" value="P:coenzyme A biosynthetic process"/>
    <property type="evidence" value="ECO:0007669"/>
    <property type="project" value="UniProtKB-UniRule"/>
</dbReference>
<protein>
    <recommendedName>
        <fullName evidence="3 4">Dephospho-CoA kinase</fullName>
        <ecNumber evidence="3 4">2.7.1.24</ecNumber>
    </recommendedName>
    <alternativeName>
        <fullName evidence="3">Dephosphocoenzyme A kinase</fullName>
    </alternativeName>
</protein>
<gene>
    <name evidence="3" type="primary">coaE</name>
    <name evidence="5" type="ORF">BRW62_01795</name>
</gene>
<dbReference type="OrthoDB" id="9812943at2"/>
<accession>A0A2D2PZK7</accession>
<dbReference type="PANTHER" id="PTHR10695">
    <property type="entry name" value="DEPHOSPHO-COA KINASE-RELATED"/>
    <property type="match status" value="1"/>
</dbReference>
<dbReference type="AlphaFoldDB" id="A0A2D2PZK7"/>
<dbReference type="SUPFAM" id="SSF52540">
    <property type="entry name" value="P-loop containing nucleoside triphosphate hydrolases"/>
    <property type="match status" value="1"/>
</dbReference>
<name>A0A2D2PZK7_PARLV</name>
<evidence type="ECO:0000256" key="3">
    <source>
        <dbReference type="HAMAP-Rule" id="MF_00376"/>
    </source>
</evidence>
<dbReference type="PROSITE" id="PS51219">
    <property type="entry name" value="DPCK"/>
    <property type="match status" value="1"/>
</dbReference>
<organism evidence="5 6">
    <name type="scientific">Parathermosynechococcus lividus PCC 6715</name>
    <dbReference type="NCBI Taxonomy" id="1917166"/>
    <lineage>
        <taxon>Bacteria</taxon>
        <taxon>Bacillati</taxon>
        <taxon>Cyanobacteriota</taxon>
        <taxon>Cyanophyceae</taxon>
        <taxon>Acaryochloridales</taxon>
        <taxon>Thermosynechococcaceae</taxon>
        <taxon>Parathermosynechococcus</taxon>
    </lineage>
</organism>
<keyword evidence="1 3" id="KW-0547">Nucleotide-binding</keyword>
<comment type="subcellular location">
    <subcellularLocation>
        <location evidence="3">Cytoplasm</location>
    </subcellularLocation>
</comment>
<dbReference type="InterPro" id="IPR027417">
    <property type="entry name" value="P-loop_NTPase"/>
</dbReference>
<evidence type="ECO:0000313" key="6">
    <source>
        <dbReference type="Proteomes" id="UP000231057"/>
    </source>
</evidence>
<reference evidence="5 6" key="1">
    <citation type="submission" date="2016-11" db="EMBL/GenBank/DDBJ databases">
        <title>Complete genome sequence of thermophilic cyanobacteria strain Synechococcus sp. PCC6715.</title>
        <authorList>
            <person name="Tang J."/>
            <person name="Daroch M."/>
            <person name="Liang Y."/>
            <person name="Jiang D."/>
            <person name="Shah M."/>
        </authorList>
    </citation>
    <scope>NUCLEOTIDE SEQUENCE [LARGE SCALE GENOMIC DNA]</scope>
    <source>
        <strain evidence="5 6">PCC 6715</strain>
    </source>
</reference>
<dbReference type="EC" id="2.7.1.24" evidence="3 4"/>
<keyword evidence="3" id="KW-0808">Transferase</keyword>
<evidence type="ECO:0000256" key="4">
    <source>
        <dbReference type="NCBIfam" id="TIGR00152"/>
    </source>
</evidence>
<dbReference type="GO" id="GO:0005737">
    <property type="term" value="C:cytoplasm"/>
    <property type="evidence" value="ECO:0007669"/>
    <property type="project" value="UniProtKB-SubCell"/>
</dbReference>
<dbReference type="PANTHER" id="PTHR10695:SF46">
    <property type="entry name" value="BIFUNCTIONAL COENZYME A SYNTHASE-RELATED"/>
    <property type="match status" value="1"/>
</dbReference>
<dbReference type="Pfam" id="PF01121">
    <property type="entry name" value="CoaE"/>
    <property type="match status" value="1"/>
</dbReference>
<dbReference type="KEGG" id="slw:BRW62_01795"/>
<comment type="similarity">
    <text evidence="3">Belongs to the CoaE family.</text>
</comment>
<comment type="pathway">
    <text evidence="3">Cofactor biosynthesis; coenzyme A biosynthesis; CoA from (R)-pantothenate: step 5/5.</text>
</comment>
<evidence type="ECO:0000256" key="1">
    <source>
        <dbReference type="ARBA" id="ARBA00022741"/>
    </source>
</evidence>
<dbReference type="GO" id="GO:0004140">
    <property type="term" value="F:dephospho-CoA kinase activity"/>
    <property type="evidence" value="ECO:0007669"/>
    <property type="project" value="UniProtKB-UniRule"/>
</dbReference>
<keyword evidence="3" id="KW-0963">Cytoplasm</keyword>
<dbReference type="RefSeq" id="WP_099797967.1">
    <property type="nucleotide sequence ID" value="NZ_CP018092.1"/>
</dbReference>
<proteinExistence type="inferred from homology"/>
<dbReference type="EMBL" id="CP018092">
    <property type="protein sequence ID" value="ATS17684.1"/>
    <property type="molecule type" value="Genomic_DNA"/>
</dbReference>
<reference evidence="6" key="2">
    <citation type="journal article" date="2022" name="Front. Microbiol.">
        <title>Comparative Genomic Analysis Revealed Distinct Molecular Components and Organization of CO2-Concentrating Mechanism in Thermophilic Cyanobacteria.</title>
        <authorList>
            <person name="Tang J."/>
            <person name="Zhou H."/>
            <person name="Yao D."/>
            <person name="Riaz S."/>
            <person name="You D."/>
            <person name="Klepacz-Smolka A."/>
            <person name="Daroch M."/>
        </authorList>
    </citation>
    <scope>NUCLEOTIDE SEQUENCE [LARGE SCALE GENOMIC DNA]</scope>
    <source>
        <strain evidence="6">PCC 6715</strain>
    </source>
</reference>